<name>A0ABQ6EUS5_9VIBR</name>
<comment type="caution">
    <text evidence="10">The sequence shown here is derived from an EMBL/GenBank/DDBJ whole genome shotgun (WGS) entry which is preliminary data.</text>
</comment>
<evidence type="ECO:0000256" key="1">
    <source>
        <dbReference type="ARBA" id="ARBA00004429"/>
    </source>
</evidence>
<evidence type="ECO:0000256" key="6">
    <source>
        <dbReference type="ARBA" id="ARBA00022989"/>
    </source>
</evidence>
<feature type="transmembrane region" description="Helical" evidence="9">
    <location>
        <begin position="119"/>
        <end position="139"/>
    </location>
</feature>
<keyword evidence="4" id="KW-0997">Cell inner membrane</keyword>
<protein>
    <recommendedName>
        <fullName evidence="12">Sulphur transport domain-containing protein</fullName>
    </recommendedName>
</protein>
<evidence type="ECO:0000256" key="2">
    <source>
        <dbReference type="ARBA" id="ARBA00022448"/>
    </source>
</evidence>
<evidence type="ECO:0008006" key="12">
    <source>
        <dbReference type="Google" id="ProtNLM"/>
    </source>
</evidence>
<evidence type="ECO:0000256" key="4">
    <source>
        <dbReference type="ARBA" id="ARBA00022519"/>
    </source>
</evidence>
<evidence type="ECO:0000256" key="5">
    <source>
        <dbReference type="ARBA" id="ARBA00022692"/>
    </source>
</evidence>
<comment type="subcellular location">
    <subcellularLocation>
        <location evidence="1">Cell inner membrane</location>
        <topology evidence="1">Multi-pass membrane protein</topology>
    </subcellularLocation>
</comment>
<dbReference type="Proteomes" id="UP001157138">
    <property type="component" value="Unassembled WGS sequence"/>
</dbReference>
<dbReference type="InterPro" id="IPR007272">
    <property type="entry name" value="Sulf_transp_TsuA/YedE"/>
</dbReference>
<evidence type="ECO:0000256" key="7">
    <source>
        <dbReference type="ARBA" id="ARBA00023136"/>
    </source>
</evidence>
<dbReference type="Pfam" id="PF04143">
    <property type="entry name" value="Sulf_transp"/>
    <property type="match status" value="1"/>
</dbReference>
<evidence type="ECO:0000256" key="3">
    <source>
        <dbReference type="ARBA" id="ARBA00022475"/>
    </source>
</evidence>
<sequence>MTLDWKMGGVALASVFLLAIVLVKPIGVSTQFVILDAVVMDVFDDGLIYQDATSKSGYNSSNAYLAKSGGKYAKSAAEPMNYGFIFVLSMILGGFIASRKHRMPDLPEVHVNRFGDNAAARYWICFVGGFLALFGARMAGGCTSGHMMSGMMQTSVSGYLFALAAFAAAVPTAIIVYSRKGDAS</sequence>
<organism evidence="10 11">
    <name type="scientific">Vibrio zhanjiangensis</name>
    <dbReference type="NCBI Taxonomy" id="1046128"/>
    <lineage>
        <taxon>Bacteria</taxon>
        <taxon>Pseudomonadati</taxon>
        <taxon>Pseudomonadota</taxon>
        <taxon>Gammaproteobacteria</taxon>
        <taxon>Vibrionales</taxon>
        <taxon>Vibrionaceae</taxon>
        <taxon>Vibrio</taxon>
    </lineage>
</organism>
<keyword evidence="7 9" id="KW-0472">Membrane</keyword>
<feature type="transmembrane region" description="Helical" evidence="9">
    <location>
        <begin position="80"/>
        <end position="98"/>
    </location>
</feature>
<keyword evidence="3" id="KW-1003">Cell membrane</keyword>
<dbReference type="PANTHER" id="PTHR30574">
    <property type="entry name" value="INNER MEMBRANE PROTEIN YEDE"/>
    <property type="match status" value="1"/>
</dbReference>
<dbReference type="PANTHER" id="PTHR30574:SF1">
    <property type="entry name" value="SULPHUR TRANSPORT DOMAIN-CONTAINING PROTEIN"/>
    <property type="match status" value="1"/>
</dbReference>
<dbReference type="EMBL" id="BSPW01000005">
    <property type="protein sequence ID" value="GLT16441.1"/>
    <property type="molecule type" value="Genomic_DNA"/>
</dbReference>
<keyword evidence="5 9" id="KW-0812">Transmembrane</keyword>
<reference evidence="11" key="1">
    <citation type="journal article" date="2019" name="Int. J. Syst. Evol. Microbiol.">
        <title>The Global Catalogue of Microorganisms (GCM) 10K type strain sequencing project: providing services to taxonomists for standard genome sequencing and annotation.</title>
        <authorList>
            <consortium name="The Broad Institute Genomics Platform"/>
            <consortium name="The Broad Institute Genome Sequencing Center for Infectious Disease"/>
            <person name="Wu L."/>
            <person name="Ma J."/>
        </authorList>
    </citation>
    <scope>NUCLEOTIDE SEQUENCE [LARGE SCALE GENOMIC DNA]</scope>
    <source>
        <strain evidence="11">NBRC 108723</strain>
    </source>
</reference>
<evidence type="ECO:0000313" key="10">
    <source>
        <dbReference type="EMBL" id="GLT16441.1"/>
    </source>
</evidence>
<evidence type="ECO:0000256" key="9">
    <source>
        <dbReference type="SAM" id="Phobius"/>
    </source>
</evidence>
<comment type="similarity">
    <text evidence="8">Belongs to the TsuA/YedE (TC 9.B.102) family.</text>
</comment>
<keyword evidence="2" id="KW-0813">Transport</keyword>
<accession>A0ABQ6EUS5</accession>
<gene>
    <name evidence="10" type="ORF">GCM10007938_02170</name>
</gene>
<dbReference type="RefSeq" id="WP_284190366.1">
    <property type="nucleotide sequence ID" value="NZ_BSPW01000005.1"/>
</dbReference>
<proteinExistence type="inferred from homology"/>
<evidence type="ECO:0000256" key="8">
    <source>
        <dbReference type="ARBA" id="ARBA00035655"/>
    </source>
</evidence>
<keyword evidence="11" id="KW-1185">Reference proteome</keyword>
<keyword evidence="6 9" id="KW-1133">Transmembrane helix</keyword>
<evidence type="ECO:0000313" key="11">
    <source>
        <dbReference type="Proteomes" id="UP001157138"/>
    </source>
</evidence>
<feature type="transmembrane region" description="Helical" evidence="9">
    <location>
        <begin position="159"/>
        <end position="178"/>
    </location>
</feature>